<proteinExistence type="predicted"/>
<reference evidence="2" key="1">
    <citation type="journal article" date="2018" name="BMC Genomics">
        <title>Genomic insights into host adaptation between the wheat stripe rust pathogen (Puccinia striiformis f. sp. tritici) and the barley stripe rust pathogen (Puccinia striiformis f. sp. hordei).</title>
        <authorList>
            <person name="Xia C."/>
            <person name="Wang M."/>
            <person name="Yin C."/>
            <person name="Cornejo O.E."/>
            <person name="Hulbert S.H."/>
            <person name="Chen X."/>
        </authorList>
    </citation>
    <scope>NUCLEOTIDE SEQUENCE [LARGE SCALE GENOMIC DNA]</scope>
    <source>
        <strain evidence="2">93-210</strain>
    </source>
</reference>
<dbReference type="EMBL" id="CM045873">
    <property type="protein sequence ID" value="KAI7947157.1"/>
    <property type="molecule type" value="Genomic_DNA"/>
</dbReference>
<name>A0ACC0E6L6_9BASI</name>
<organism evidence="1 2">
    <name type="scientific">Puccinia striiformis f. sp. tritici</name>
    <dbReference type="NCBI Taxonomy" id="168172"/>
    <lineage>
        <taxon>Eukaryota</taxon>
        <taxon>Fungi</taxon>
        <taxon>Dikarya</taxon>
        <taxon>Basidiomycota</taxon>
        <taxon>Pucciniomycotina</taxon>
        <taxon>Pucciniomycetes</taxon>
        <taxon>Pucciniales</taxon>
        <taxon>Pucciniaceae</taxon>
        <taxon>Puccinia</taxon>
    </lineage>
</organism>
<gene>
    <name evidence="1" type="ORF">MJO28_009065</name>
</gene>
<keyword evidence="2" id="KW-1185">Reference proteome</keyword>
<protein>
    <submittedName>
        <fullName evidence="1">Uncharacterized protein</fullName>
    </submittedName>
</protein>
<evidence type="ECO:0000313" key="2">
    <source>
        <dbReference type="Proteomes" id="UP001060170"/>
    </source>
</evidence>
<reference evidence="2" key="2">
    <citation type="journal article" date="2018" name="Mol. Plant Microbe Interact.">
        <title>Genome sequence resources for the wheat stripe rust pathogen (Puccinia striiformis f. sp. tritici) and the barley stripe rust pathogen (Puccinia striiformis f. sp. hordei).</title>
        <authorList>
            <person name="Xia C."/>
            <person name="Wang M."/>
            <person name="Yin C."/>
            <person name="Cornejo O.E."/>
            <person name="Hulbert S.H."/>
            <person name="Chen X."/>
        </authorList>
    </citation>
    <scope>NUCLEOTIDE SEQUENCE [LARGE SCALE GENOMIC DNA]</scope>
    <source>
        <strain evidence="2">93-210</strain>
    </source>
</reference>
<accession>A0ACC0E6L6</accession>
<reference evidence="1 2" key="3">
    <citation type="journal article" date="2022" name="Microbiol. Spectr.">
        <title>Folding features and dynamics of 3D genome architecture in plant fungal pathogens.</title>
        <authorList>
            <person name="Xia C."/>
        </authorList>
    </citation>
    <scope>NUCLEOTIDE SEQUENCE [LARGE SCALE GENOMIC DNA]</scope>
    <source>
        <strain evidence="1 2">93-210</strain>
    </source>
</reference>
<sequence length="322" mass="36103">MSVIANIHYFLTATAAGTVSSTQPDPVSIVPSVPSTAAADWRQLDEFKDNPTRYTKPDNEMKSASIDSPASSTSSDRATSVMNEEPDQLLFSSEGYRNTSKEDLKAINKQHRDAYDRLRSTSEGSEFVTNMVGPYNRPLPVIANLRCGAWYINPHETKVNCTAYFKSTDGHDGQWQFSLRRRVPHLLSPTVSFREFSSDVILNTPDQSFNDCMVILLDFTCRGKIYYNGLRILLVNIHRVIFLIPLPQRFPYPLSKTDPSWCAVINAASVRLLDCSAIPSVWSSNLLGNLTSARWVLLHPPMPFAVVSMIKYNGLWMLGLTM</sequence>
<comment type="caution">
    <text evidence="1">The sequence shown here is derived from an EMBL/GenBank/DDBJ whole genome shotgun (WGS) entry which is preliminary data.</text>
</comment>
<dbReference type="Proteomes" id="UP001060170">
    <property type="component" value="Chromosome 9"/>
</dbReference>
<evidence type="ECO:0000313" key="1">
    <source>
        <dbReference type="EMBL" id="KAI7947157.1"/>
    </source>
</evidence>